<dbReference type="OrthoDB" id="9804072at2"/>
<evidence type="ECO:0000256" key="1">
    <source>
        <dbReference type="ARBA" id="ARBA00022898"/>
    </source>
</evidence>
<comment type="function">
    <text evidence="2">Pyridoxal 5'-phosphate (PLP)-binding protein, which is involved in PLP homeostasis.</text>
</comment>
<dbReference type="STRING" id="395961.Cyan7425_1232"/>
<dbReference type="HOGENOM" id="CLU_059988_1_3_3"/>
<dbReference type="EMBL" id="CP001344">
    <property type="protein sequence ID" value="ACL43611.1"/>
    <property type="molecule type" value="Genomic_DNA"/>
</dbReference>
<dbReference type="eggNOG" id="COG0325">
    <property type="taxonomic scope" value="Bacteria"/>
</dbReference>
<evidence type="ECO:0000256" key="2">
    <source>
        <dbReference type="HAMAP-Rule" id="MF_02087"/>
    </source>
</evidence>
<reference evidence="6" key="1">
    <citation type="submission" date="2009-01" db="EMBL/GenBank/DDBJ databases">
        <title>Complete sequence of chromosome Cyanothece sp. PCC 7425.</title>
        <authorList>
            <consortium name="US DOE Joint Genome Institute"/>
            <person name="Lucas S."/>
            <person name="Copeland A."/>
            <person name="Lapidus A."/>
            <person name="Glavina del Rio T."/>
            <person name="Dalin E."/>
            <person name="Tice H."/>
            <person name="Bruce D."/>
            <person name="Goodwin L."/>
            <person name="Pitluck S."/>
            <person name="Sims D."/>
            <person name="Meineke L."/>
            <person name="Brettin T."/>
            <person name="Detter J.C."/>
            <person name="Han C."/>
            <person name="Larimer F."/>
            <person name="Land M."/>
            <person name="Hauser L."/>
            <person name="Kyrpides N."/>
            <person name="Ovchinnikova G."/>
            <person name="Liberton M."/>
            <person name="Stoeckel J."/>
            <person name="Banerjee A."/>
            <person name="Singh A."/>
            <person name="Page L."/>
            <person name="Sato H."/>
            <person name="Zhao L."/>
            <person name="Sherman L."/>
            <person name="Pakrasi H."/>
            <person name="Richardson P."/>
        </authorList>
    </citation>
    <scope>NUCLEOTIDE SEQUENCE</scope>
    <source>
        <strain evidence="6">PCC 7425</strain>
    </source>
</reference>
<gene>
    <name evidence="6" type="ordered locus">Cyan7425_1232</name>
</gene>
<keyword evidence="1 2" id="KW-0663">Pyridoxal phosphate</keyword>
<dbReference type="CDD" id="cd00635">
    <property type="entry name" value="PLPDE_III_YBL036c_like"/>
    <property type="match status" value="1"/>
</dbReference>
<feature type="domain" description="Alanine racemase N-terminal" evidence="5">
    <location>
        <begin position="10"/>
        <end position="227"/>
    </location>
</feature>
<accession>B8HMJ6</accession>
<dbReference type="InterPro" id="IPR001608">
    <property type="entry name" value="Ala_racemase_N"/>
</dbReference>
<evidence type="ECO:0000256" key="3">
    <source>
        <dbReference type="PIRSR" id="PIRSR004848-1"/>
    </source>
</evidence>
<dbReference type="SUPFAM" id="SSF51419">
    <property type="entry name" value="PLP-binding barrel"/>
    <property type="match status" value="1"/>
</dbReference>
<dbReference type="PANTHER" id="PTHR10146:SF14">
    <property type="entry name" value="PYRIDOXAL PHOSPHATE HOMEOSTASIS PROTEIN"/>
    <property type="match status" value="1"/>
</dbReference>
<dbReference type="AlphaFoldDB" id="B8HMJ6"/>
<dbReference type="HAMAP" id="MF_02087">
    <property type="entry name" value="PLP_homeostasis"/>
    <property type="match status" value="1"/>
</dbReference>
<organism evidence="6">
    <name type="scientific">Cyanothece sp. (strain PCC 7425 / ATCC 29141)</name>
    <dbReference type="NCBI Taxonomy" id="395961"/>
    <lineage>
        <taxon>Bacteria</taxon>
        <taxon>Bacillati</taxon>
        <taxon>Cyanobacteriota</taxon>
        <taxon>Cyanophyceae</taxon>
        <taxon>Gomontiellales</taxon>
        <taxon>Cyanothecaceae</taxon>
        <taxon>Cyanothece</taxon>
    </lineage>
</organism>
<dbReference type="Pfam" id="PF01168">
    <property type="entry name" value="Ala_racemase_N"/>
    <property type="match status" value="1"/>
</dbReference>
<dbReference type="PANTHER" id="PTHR10146">
    <property type="entry name" value="PROLINE SYNTHETASE CO-TRANSCRIBED BACTERIAL HOMOLOG PROTEIN"/>
    <property type="match status" value="1"/>
</dbReference>
<comment type="similarity">
    <text evidence="2 4">Belongs to the pyridoxal phosphate-binding protein YggS/PROSC family.</text>
</comment>
<feature type="modified residue" description="N6-(pyridoxal phosphate)lysine" evidence="2 3">
    <location>
        <position position="30"/>
    </location>
</feature>
<dbReference type="KEGG" id="cyn:Cyan7425_1232"/>
<dbReference type="InterPro" id="IPR029066">
    <property type="entry name" value="PLP-binding_barrel"/>
</dbReference>
<proteinExistence type="inferred from homology"/>
<protein>
    <recommendedName>
        <fullName evidence="2">Pyridoxal phosphate homeostasis protein</fullName>
        <shortName evidence="2">PLP homeostasis protein</shortName>
    </recommendedName>
</protein>
<dbReference type="Gene3D" id="3.20.20.10">
    <property type="entry name" value="Alanine racemase"/>
    <property type="match status" value="1"/>
</dbReference>
<evidence type="ECO:0000259" key="5">
    <source>
        <dbReference type="Pfam" id="PF01168"/>
    </source>
</evidence>
<dbReference type="InterPro" id="IPR011078">
    <property type="entry name" value="PyrdxlP_homeostasis"/>
</dbReference>
<dbReference type="GO" id="GO:0030170">
    <property type="term" value="F:pyridoxal phosphate binding"/>
    <property type="evidence" value="ECO:0007669"/>
    <property type="project" value="UniProtKB-UniRule"/>
</dbReference>
<evidence type="ECO:0000256" key="4">
    <source>
        <dbReference type="RuleBase" id="RU004514"/>
    </source>
</evidence>
<dbReference type="FunFam" id="3.20.20.10:FF:000018">
    <property type="entry name" value="Pyridoxal phosphate homeostasis protein"/>
    <property type="match status" value="1"/>
</dbReference>
<comment type="cofactor">
    <cofactor evidence="3">
        <name>pyridoxal 5'-phosphate</name>
        <dbReference type="ChEBI" id="CHEBI:597326"/>
    </cofactor>
</comment>
<dbReference type="PIRSF" id="PIRSF004848">
    <property type="entry name" value="YBL036c_PLPDEIII"/>
    <property type="match status" value="1"/>
</dbReference>
<name>B8HMJ6_CYAP4</name>
<evidence type="ECO:0000313" key="6">
    <source>
        <dbReference type="EMBL" id="ACL43611.1"/>
    </source>
</evidence>
<sequence length="228" mass="25745">MDLQACSIVDRIIRIRTTLPDSVRLIAVSKGVSGDAIRQAYAAGVRDFGENRVQEAIAKQDELQDLNDIHWHLIGHLQSNKARIALQHFDWIHSVDSLKLAQHLNHLSQDLSPPQVLLQVKLRNDPNKYGWNPVDLLQDLPQLAQCSHLQVAGLMVILPLGLSETERLSTFGQARQLQLQIQAQMREQQWQNMPMTELSMGMSDDYLQAVKAGSTMVRLGRILFGERS</sequence>
<dbReference type="NCBIfam" id="TIGR00044">
    <property type="entry name" value="YggS family pyridoxal phosphate-dependent enzyme"/>
    <property type="match status" value="1"/>
</dbReference>